<dbReference type="RefSeq" id="WP_109606708.1">
    <property type="nucleotide sequence ID" value="NZ_QGGI01000037.1"/>
</dbReference>
<dbReference type="SUPFAM" id="SSF51445">
    <property type="entry name" value="(Trans)glycosidases"/>
    <property type="match status" value="1"/>
</dbReference>
<evidence type="ECO:0000313" key="2">
    <source>
        <dbReference type="Proteomes" id="UP000245921"/>
    </source>
</evidence>
<dbReference type="Gene3D" id="3.20.20.80">
    <property type="entry name" value="Glycosidases"/>
    <property type="match status" value="2"/>
</dbReference>
<keyword evidence="2" id="KW-1185">Reference proteome</keyword>
<gene>
    <name evidence="1" type="ORF">C7380_1375</name>
</gene>
<dbReference type="GO" id="GO:0005975">
    <property type="term" value="P:carbohydrate metabolic process"/>
    <property type="evidence" value="ECO:0007669"/>
    <property type="project" value="InterPro"/>
</dbReference>
<protein>
    <submittedName>
        <fullName evidence="1">Beta-glucosidase/6-phospho-beta-glucosidase/beta-galactosidase</fullName>
    </submittedName>
</protein>
<dbReference type="Pfam" id="PF00232">
    <property type="entry name" value="Glyco_hydro_1"/>
    <property type="match status" value="1"/>
</dbReference>
<dbReference type="GO" id="GO:0004553">
    <property type="term" value="F:hydrolase activity, hydrolyzing O-glycosyl compounds"/>
    <property type="evidence" value="ECO:0007669"/>
    <property type="project" value="InterPro"/>
</dbReference>
<organism evidence="1 2">
    <name type="scientific">Oceanotoga teriensis</name>
    <dbReference type="NCBI Taxonomy" id="515440"/>
    <lineage>
        <taxon>Bacteria</taxon>
        <taxon>Thermotogati</taxon>
        <taxon>Thermotogota</taxon>
        <taxon>Thermotogae</taxon>
        <taxon>Petrotogales</taxon>
        <taxon>Petrotogaceae</taxon>
        <taxon>Oceanotoga</taxon>
    </lineage>
</organism>
<comment type="caution">
    <text evidence="1">The sequence shown here is derived from an EMBL/GenBank/DDBJ whole genome shotgun (WGS) entry which is preliminary data.</text>
</comment>
<dbReference type="AlphaFoldDB" id="A0AA45C4E7"/>
<reference evidence="1 2" key="1">
    <citation type="submission" date="2018-05" db="EMBL/GenBank/DDBJ databases">
        <title>Genomic Encyclopedia of Type Strains, Phase IV (KMG-IV): sequencing the most valuable type-strain genomes for metagenomic binning, comparative biology and taxonomic classification.</title>
        <authorList>
            <person name="Goeker M."/>
        </authorList>
    </citation>
    <scope>NUCLEOTIDE SEQUENCE [LARGE SCALE GENOMIC DNA]</scope>
    <source>
        <strain evidence="1 2">DSM 24906</strain>
    </source>
</reference>
<evidence type="ECO:0000313" key="1">
    <source>
        <dbReference type="EMBL" id="PWJ85082.1"/>
    </source>
</evidence>
<sequence>MSEKFFPEGFIWGISSNNYNEFFNFDFNKEIEMIEETKVQYYEFKISWKNLFLDKDIFNKKYLEKIIAFLKKLNKSGINPIITLINEKNMPEWFLKNGGFSNIENKKFILKYVFFVINETKDFVEFYNIMENSYILLNENYENSLKIFQNIIYTISDIKKIKSKNLKDKKIGLTFNFNEKYKKNGIFSFLKKDNNNLYFNFYKCFKQEKTIKPFLNSEKIEIDLDFFIINYHDESLNDTNILNGDSINTEKIKNIFNLIKGVKTPIIISSGGISDDQDKFRNKYIITILNQMHDFLNKSNIIGYIQNSLIDKHFENGNISFEGFFENKNDKIFKRNSLNIYSRIVEENEINERFLKFIM</sequence>
<name>A0AA45C4E7_9BACT</name>
<dbReference type="EMBL" id="QGGI01000037">
    <property type="protein sequence ID" value="PWJ85082.1"/>
    <property type="molecule type" value="Genomic_DNA"/>
</dbReference>
<dbReference type="InterPro" id="IPR001360">
    <property type="entry name" value="Glyco_hydro_1"/>
</dbReference>
<dbReference type="InterPro" id="IPR017853">
    <property type="entry name" value="GH"/>
</dbReference>
<proteinExistence type="predicted"/>
<dbReference type="Proteomes" id="UP000245921">
    <property type="component" value="Unassembled WGS sequence"/>
</dbReference>
<accession>A0AA45C4E7</accession>